<dbReference type="Proteomes" id="UP001274896">
    <property type="component" value="Unassembled WGS sequence"/>
</dbReference>
<dbReference type="Gene3D" id="3.30.40.10">
    <property type="entry name" value="Zinc/RING finger domain, C3HC4 (zinc finger)"/>
    <property type="match status" value="1"/>
</dbReference>
<keyword evidence="1" id="KW-0479">Metal-binding</keyword>
<dbReference type="SUPFAM" id="SSF57903">
    <property type="entry name" value="FYVE/PHD zinc finger"/>
    <property type="match status" value="1"/>
</dbReference>
<proteinExistence type="predicted"/>
<keyword evidence="6" id="KW-0175">Coiled coil</keyword>
<accession>A0AAE0Q0Q0</accession>
<dbReference type="InterPro" id="IPR054386">
    <property type="entry name" value="RIM_Znf"/>
</dbReference>
<dbReference type="InterPro" id="IPR011011">
    <property type="entry name" value="Znf_FYVE_PHD"/>
</dbReference>
<sequence>MGEGQVENVRKDPCKLLSKCPQNTSRDAIGASSLDWLMVCRRRLHQQFEMYKDQVKKLGDEAQNIQEQKSDSPICGICHKTKFADGCGHVCSYCQTKFCARCGGRVSLRSNKIMGVCNLCRKQQEILIKSGAWFYGGAEGRKLGPEVKGHLDSSGLAVKSATGVPADR</sequence>
<dbReference type="GO" id="GO:0031267">
    <property type="term" value="F:small GTPase binding"/>
    <property type="evidence" value="ECO:0007669"/>
    <property type="project" value="InterPro"/>
</dbReference>
<dbReference type="InterPro" id="IPR013083">
    <property type="entry name" value="Znf_RING/FYVE/PHD"/>
</dbReference>
<comment type="caution">
    <text evidence="8">The sequence shown here is derived from an EMBL/GenBank/DDBJ whole genome shotgun (WGS) entry which is preliminary data.</text>
</comment>
<dbReference type="GO" id="GO:0044325">
    <property type="term" value="F:transmembrane transporter binding"/>
    <property type="evidence" value="ECO:0007669"/>
    <property type="project" value="TreeGrafter"/>
</dbReference>
<evidence type="ECO:0000256" key="2">
    <source>
        <dbReference type="ARBA" id="ARBA00022737"/>
    </source>
</evidence>
<dbReference type="GO" id="GO:2000300">
    <property type="term" value="P:regulation of synaptic vesicle exocytosis"/>
    <property type="evidence" value="ECO:0007669"/>
    <property type="project" value="TreeGrafter"/>
</dbReference>
<dbReference type="GO" id="GO:0048791">
    <property type="term" value="P:calcium ion-regulated exocytosis of neurotransmitter"/>
    <property type="evidence" value="ECO:0007669"/>
    <property type="project" value="TreeGrafter"/>
</dbReference>
<dbReference type="GO" id="GO:0048788">
    <property type="term" value="C:cytoskeleton of presynaptic active zone"/>
    <property type="evidence" value="ECO:0007669"/>
    <property type="project" value="TreeGrafter"/>
</dbReference>
<evidence type="ECO:0000256" key="3">
    <source>
        <dbReference type="ARBA" id="ARBA00022771"/>
    </source>
</evidence>
<dbReference type="GO" id="GO:0050806">
    <property type="term" value="P:positive regulation of synaptic transmission"/>
    <property type="evidence" value="ECO:0007669"/>
    <property type="project" value="TreeGrafter"/>
</dbReference>
<evidence type="ECO:0000256" key="1">
    <source>
        <dbReference type="ARBA" id="ARBA00022723"/>
    </source>
</evidence>
<dbReference type="FunFam" id="3.30.40.10:FF:000567">
    <property type="entry name" value="Regulating synaptic membrane exocytosis 1"/>
    <property type="match status" value="1"/>
</dbReference>
<dbReference type="GO" id="GO:0042734">
    <property type="term" value="C:presynaptic membrane"/>
    <property type="evidence" value="ECO:0007669"/>
    <property type="project" value="TreeGrafter"/>
</dbReference>
<dbReference type="PROSITE" id="PS50178">
    <property type="entry name" value="ZF_FYVE"/>
    <property type="match status" value="1"/>
</dbReference>
<evidence type="ECO:0000256" key="6">
    <source>
        <dbReference type="SAM" id="Coils"/>
    </source>
</evidence>
<dbReference type="InterPro" id="IPR039032">
    <property type="entry name" value="Rim-like"/>
</dbReference>
<organism evidence="8 9">
    <name type="scientific">Hemibagrus guttatus</name>
    <dbReference type="NCBI Taxonomy" id="175788"/>
    <lineage>
        <taxon>Eukaryota</taxon>
        <taxon>Metazoa</taxon>
        <taxon>Chordata</taxon>
        <taxon>Craniata</taxon>
        <taxon>Vertebrata</taxon>
        <taxon>Euteleostomi</taxon>
        <taxon>Actinopterygii</taxon>
        <taxon>Neopterygii</taxon>
        <taxon>Teleostei</taxon>
        <taxon>Ostariophysi</taxon>
        <taxon>Siluriformes</taxon>
        <taxon>Bagridae</taxon>
        <taxon>Hemibagrus</taxon>
    </lineage>
</organism>
<gene>
    <name evidence="8" type="ORF">QTP70_008890</name>
</gene>
<name>A0AAE0Q0Q0_9TELE</name>
<evidence type="ECO:0000256" key="5">
    <source>
        <dbReference type="PROSITE-ProRule" id="PRU00091"/>
    </source>
</evidence>
<keyword evidence="2" id="KW-0677">Repeat</keyword>
<evidence type="ECO:0000259" key="7">
    <source>
        <dbReference type="PROSITE" id="PS50178"/>
    </source>
</evidence>
<evidence type="ECO:0000313" key="9">
    <source>
        <dbReference type="Proteomes" id="UP001274896"/>
    </source>
</evidence>
<dbReference type="Pfam" id="PF22601">
    <property type="entry name" value="RIM2a_ZnF"/>
    <property type="match status" value="1"/>
</dbReference>
<keyword evidence="3 5" id="KW-0863">Zinc-finger</keyword>
<reference evidence="8" key="1">
    <citation type="submission" date="2023-06" db="EMBL/GenBank/DDBJ databases">
        <title>Male Hemibagrus guttatus genome.</title>
        <authorList>
            <person name="Bian C."/>
        </authorList>
    </citation>
    <scope>NUCLEOTIDE SEQUENCE</scope>
    <source>
        <strain evidence="8">Male_cb2023</strain>
        <tissue evidence="8">Muscle</tissue>
    </source>
</reference>
<feature type="coiled-coil region" evidence="6">
    <location>
        <begin position="41"/>
        <end position="68"/>
    </location>
</feature>
<dbReference type="PANTHER" id="PTHR12157">
    <property type="entry name" value="REGULATING SYNAPTIC MEMBRANE EXOCYTOSIS PROTEIN"/>
    <property type="match status" value="1"/>
</dbReference>
<dbReference type="GO" id="GO:0042391">
    <property type="term" value="P:regulation of membrane potential"/>
    <property type="evidence" value="ECO:0007669"/>
    <property type="project" value="TreeGrafter"/>
</dbReference>
<dbReference type="EMBL" id="JAUCMX010000024">
    <property type="protein sequence ID" value="KAK3511447.1"/>
    <property type="molecule type" value="Genomic_DNA"/>
</dbReference>
<feature type="domain" description="FYVE-type" evidence="7">
    <location>
        <begin position="69"/>
        <end position="125"/>
    </location>
</feature>
<dbReference type="AlphaFoldDB" id="A0AAE0Q0Q0"/>
<evidence type="ECO:0000256" key="4">
    <source>
        <dbReference type="ARBA" id="ARBA00022833"/>
    </source>
</evidence>
<keyword evidence="9" id="KW-1185">Reference proteome</keyword>
<protein>
    <recommendedName>
        <fullName evidence="7">FYVE-type domain-containing protein</fullName>
    </recommendedName>
</protein>
<evidence type="ECO:0000313" key="8">
    <source>
        <dbReference type="EMBL" id="KAK3511447.1"/>
    </source>
</evidence>
<keyword evidence="4" id="KW-0862">Zinc</keyword>
<dbReference type="PANTHER" id="PTHR12157:SF15">
    <property type="entry name" value="REGULATING SYNAPTIC MEMBRANE EXOCYTOSIS PROTEIN 2"/>
    <property type="match status" value="1"/>
</dbReference>
<dbReference type="InterPro" id="IPR017455">
    <property type="entry name" value="Znf_FYVE-rel"/>
</dbReference>
<dbReference type="GO" id="GO:0048167">
    <property type="term" value="P:regulation of synaptic plasticity"/>
    <property type="evidence" value="ECO:0007669"/>
    <property type="project" value="TreeGrafter"/>
</dbReference>
<dbReference type="GO" id="GO:0008270">
    <property type="term" value="F:zinc ion binding"/>
    <property type="evidence" value="ECO:0007669"/>
    <property type="project" value="UniProtKB-KW"/>
</dbReference>